<name>A0A078B6C8_STYLE</name>
<keyword evidence="2" id="KW-1185">Reference proteome</keyword>
<gene>
    <name evidence="1" type="primary">Contig14107.g15037</name>
    <name evidence="1" type="ORF">STYLEM_17987</name>
</gene>
<evidence type="ECO:0000313" key="2">
    <source>
        <dbReference type="Proteomes" id="UP000039865"/>
    </source>
</evidence>
<evidence type="ECO:0000313" key="1">
    <source>
        <dbReference type="EMBL" id="CDW88862.1"/>
    </source>
</evidence>
<dbReference type="AlphaFoldDB" id="A0A078B6C8"/>
<organism evidence="1 2">
    <name type="scientific">Stylonychia lemnae</name>
    <name type="common">Ciliate</name>
    <dbReference type="NCBI Taxonomy" id="5949"/>
    <lineage>
        <taxon>Eukaryota</taxon>
        <taxon>Sar</taxon>
        <taxon>Alveolata</taxon>
        <taxon>Ciliophora</taxon>
        <taxon>Intramacronucleata</taxon>
        <taxon>Spirotrichea</taxon>
        <taxon>Stichotrichia</taxon>
        <taxon>Sporadotrichida</taxon>
        <taxon>Oxytrichidae</taxon>
        <taxon>Stylonychinae</taxon>
        <taxon>Stylonychia</taxon>
    </lineage>
</organism>
<dbReference type="EMBL" id="CCKQ01016972">
    <property type="protein sequence ID" value="CDW88862.1"/>
    <property type="molecule type" value="Genomic_DNA"/>
</dbReference>
<proteinExistence type="predicted"/>
<reference evidence="1 2" key="1">
    <citation type="submission" date="2014-06" db="EMBL/GenBank/DDBJ databases">
        <authorList>
            <person name="Swart Estienne"/>
        </authorList>
    </citation>
    <scope>NUCLEOTIDE SEQUENCE [LARGE SCALE GENOMIC DNA]</scope>
    <source>
        <strain evidence="1 2">130c</strain>
    </source>
</reference>
<sequence>MHRRGNMRSKLKLKSDRHISIIDDSFSGSNGTLPNQFNMTKLRYRQKDRKNHRQKRLEEELMLFPVQEINQSRNYQNLGLIKQYGLKQLILLDNGCLEEDKATKLQQDRLCYQQQRMISTNIIQQYIDLQQYSTYMEFYRLRNQSNQANFRNQNIFSHQKSPKMNKSLDFNSSIKALKLEQKKLINGSANANYLGQKNIVQEDNKNCKQNNLQNNNIFSPQLVLDSSLESKNMSPQQHISSLSKYKLSLADEKIPINQQLIINNRQMKMPKFNNISLMKIHETKRNNRNPIPELSVQKINSQVVMNQTYLEPIIDRRPILKKFKETIQNYTQQSTQEEENQSRGTQNTQGIILDSALSRQQQIKDNMNTSFINHIRGTRLQFQRLQPPKIQVDAQAQINGKAFGHLQEMNNLLIRSRNSSFGEWDHNKNQSDYPTPRNESMLSKTKFGVNI</sequence>
<dbReference type="InParanoid" id="A0A078B6C8"/>
<protein>
    <submittedName>
        <fullName evidence="1">Uncharacterized protein</fullName>
    </submittedName>
</protein>
<dbReference type="Proteomes" id="UP000039865">
    <property type="component" value="Unassembled WGS sequence"/>
</dbReference>
<accession>A0A078B6C8</accession>